<dbReference type="Gene3D" id="1.10.238.10">
    <property type="entry name" value="EF-hand"/>
    <property type="match status" value="1"/>
</dbReference>
<name>A0A7S0NE90_9EUKA</name>
<accession>A0A7S0NE90</accession>
<dbReference type="EMBL" id="HBEP01034186">
    <property type="protein sequence ID" value="CAD8508234.1"/>
    <property type="molecule type" value="Transcribed_RNA"/>
</dbReference>
<sequence length="163" mass="17223">MMSFAVACGLIVSPSVRFGQLAQPPLSAHMCSPQPTAREPSLLTEISTILDDTCGGMFLEEIRSEMVDAFVLVSGEPAPAAGNFGDKPMPKAEIGLEQFSALLLATGDVLPAEKVQAMFEAVDDNGDGKIEFVKYFKAILDEVRSRKVAETGGGGFLAGLLGR</sequence>
<dbReference type="InterPro" id="IPR002048">
    <property type="entry name" value="EF_hand_dom"/>
</dbReference>
<reference evidence="2" key="1">
    <citation type="submission" date="2021-01" db="EMBL/GenBank/DDBJ databases">
        <authorList>
            <person name="Corre E."/>
            <person name="Pelletier E."/>
            <person name="Niang G."/>
            <person name="Scheremetjew M."/>
            <person name="Finn R."/>
            <person name="Kale V."/>
            <person name="Holt S."/>
            <person name="Cochrane G."/>
            <person name="Meng A."/>
            <person name="Brown T."/>
            <person name="Cohen L."/>
        </authorList>
    </citation>
    <scope>NUCLEOTIDE SEQUENCE</scope>
    <source>
        <strain evidence="2">CCMP1374</strain>
    </source>
</reference>
<evidence type="ECO:0000259" key="1">
    <source>
        <dbReference type="PROSITE" id="PS50222"/>
    </source>
</evidence>
<dbReference type="PROSITE" id="PS50222">
    <property type="entry name" value="EF_HAND_2"/>
    <property type="match status" value="1"/>
</dbReference>
<gene>
    <name evidence="2" type="ORF">PANT1444_LOCUS19358</name>
</gene>
<dbReference type="SUPFAM" id="SSF47473">
    <property type="entry name" value="EF-hand"/>
    <property type="match status" value="1"/>
</dbReference>
<proteinExistence type="predicted"/>
<dbReference type="InterPro" id="IPR011992">
    <property type="entry name" value="EF-hand-dom_pair"/>
</dbReference>
<feature type="domain" description="EF-hand" evidence="1">
    <location>
        <begin position="110"/>
        <end position="145"/>
    </location>
</feature>
<dbReference type="GO" id="GO:0005509">
    <property type="term" value="F:calcium ion binding"/>
    <property type="evidence" value="ECO:0007669"/>
    <property type="project" value="InterPro"/>
</dbReference>
<evidence type="ECO:0000313" key="2">
    <source>
        <dbReference type="EMBL" id="CAD8508234.1"/>
    </source>
</evidence>
<protein>
    <recommendedName>
        <fullName evidence="1">EF-hand domain-containing protein</fullName>
    </recommendedName>
</protein>
<dbReference type="AlphaFoldDB" id="A0A7S0NE90"/>
<organism evidence="2">
    <name type="scientific">Phaeocystis antarctica</name>
    <dbReference type="NCBI Taxonomy" id="33657"/>
    <lineage>
        <taxon>Eukaryota</taxon>
        <taxon>Haptista</taxon>
        <taxon>Haptophyta</taxon>
        <taxon>Prymnesiophyceae</taxon>
        <taxon>Phaeocystales</taxon>
        <taxon>Phaeocystaceae</taxon>
        <taxon>Phaeocystis</taxon>
    </lineage>
</organism>